<accession>A0A8J3Y4Y6</accession>
<dbReference type="AlphaFoldDB" id="A0A8J3Y4Y6"/>
<protein>
    <recommendedName>
        <fullName evidence="3">Bacterial transcription activator effector binding domain-containing protein</fullName>
    </recommendedName>
</protein>
<sequence>MTEVRVREVPERRVVVERHTTGQDGLSELLQRSMADVAKAAEERHGGVLGTAAQPYLERPGTDEPVFVVIYGGNPNEGPVLLEVCAPVAGDGGEVQPAHREAYVRVTKATVLAGALGGVYEAVEEWIMANGGDIGGPPRETYWTDFFGAADGDDVFDVGFPMA</sequence>
<dbReference type="Proteomes" id="UP000652013">
    <property type="component" value="Unassembled WGS sequence"/>
</dbReference>
<dbReference type="SUPFAM" id="SSF55136">
    <property type="entry name" value="Probable bacterial effector-binding domain"/>
    <property type="match status" value="1"/>
</dbReference>
<evidence type="ECO:0000313" key="2">
    <source>
        <dbReference type="Proteomes" id="UP000652013"/>
    </source>
</evidence>
<evidence type="ECO:0000313" key="1">
    <source>
        <dbReference type="EMBL" id="GIJ01625.1"/>
    </source>
</evidence>
<organism evidence="1 2">
    <name type="scientific">Spirilliplanes yamanashiensis</name>
    <dbReference type="NCBI Taxonomy" id="42233"/>
    <lineage>
        <taxon>Bacteria</taxon>
        <taxon>Bacillati</taxon>
        <taxon>Actinomycetota</taxon>
        <taxon>Actinomycetes</taxon>
        <taxon>Micromonosporales</taxon>
        <taxon>Micromonosporaceae</taxon>
        <taxon>Spirilliplanes</taxon>
    </lineage>
</organism>
<dbReference type="RefSeq" id="WP_203936943.1">
    <property type="nucleotide sequence ID" value="NZ_BAAAGJ010000005.1"/>
</dbReference>
<evidence type="ECO:0008006" key="3">
    <source>
        <dbReference type="Google" id="ProtNLM"/>
    </source>
</evidence>
<proteinExistence type="predicted"/>
<reference evidence="1" key="1">
    <citation type="submission" date="2021-01" db="EMBL/GenBank/DDBJ databases">
        <title>Whole genome shotgun sequence of Spirilliplanes yamanashiensis NBRC 15828.</title>
        <authorList>
            <person name="Komaki H."/>
            <person name="Tamura T."/>
        </authorList>
    </citation>
    <scope>NUCLEOTIDE SEQUENCE</scope>
    <source>
        <strain evidence="1">NBRC 15828</strain>
    </source>
</reference>
<comment type="caution">
    <text evidence="1">The sequence shown here is derived from an EMBL/GenBank/DDBJ whole genome shotgun (WGS) entry which is preliminary data.</text>
</comment>
<name>A0A8J3Y4Y6_9ACTN</name>
<dbReference type="Gene3D" id="3.20.80.10">
    <property type="entry name" value="Regulatory factor, effector binding domain"/>
    <property type="match status" value="1"/>
</dbReference>
<dbReference type="EMBL" id="BOOY01000005">
    <property type="protein sequence ID" value="GIJ01625.1"/>
    <property type="molecule type" value="Genomic_DNA"/>
</dbReference>
<gene>
    <name evidence="1" type="ORF">Sya03_09770</name>
</gene>
<keyword evidence="2" id="KW-1185">Reference proteome</keyword>
<dbReference type="InterPro" id="IPR011256">
    <property type="entry name" value="Reg_factor_effector_dom_sf"/>
</dbReference>